<organism evidence="1">
    <name type="scientific">marine sediment metagenome</name>
    <dbReference type="NCBI Taxonomy" id="412755"/>
    <lineage>
        <taxon>unclassified sequences</taxon>
        <taxon>metagenomes</taxon>
        <taxon>ecological metagenomes</taxon>
    </lineage>
</organism>
<protein>
    <submittedName>
        <fullName evidence="1">Uncharacterized protein</fullName>
    </submittedName>
</protein>
<name>A0A0F9QP03_9ZZZZ</name>
<proteinExistence type="predicted"/>
<reference evidence="1" key="1">
    <citation type="journal article" date="2015" name="Nature">
        <title>Complex archaea that bridge the gap between prokaryotes and eukaryotes.</title>
        <authorList>
            <person name="Spang A."/>
            <person name="Saw J.H."/>
            <person name="Jorgensen S.L."/>
            <person name="Zaremba-Niedzwiedzka K."/>
            <person name="Martijn J."/>
            <person name="Lind A.E."/>
            <person name="van Eijk R."/>
            <person name="Schleper C."/>
            <person name="Guy L."/>
            <person name="Ettema T.J."/>
        </authorList>
    </citation>
    <scope>NUCLEOTIDE SEQUENCE</scope>
</reference>
<evidence type="ECO:0000313" key="1">
    <source>
        <dbReference type="EMBL" id="KKN38757.1"/>
    </source>
</evidence>
<dbReference type="EMBL" id="LAZR01001805">
    <property type="protein sequence ID" value="KKN38757.1"/>
    <property type="molecule type" value="Genomic_DNA"/>
</dbReference>
<gene>
    <name evidence="1" type="ORF">LCGC14_0750200</name>
</gene>
<dbReference type="AlphaFoldDB" id="A0A0F9QP03"/>
<comment type="caution">
    <text evidence="1">The sequence shown here is derived from an EMBL/GenBank/DDBJ whole genome shotgun (WGS) entry which is preliminary data.</text>
</comment>
<sequence>MNEYIERLRKCAALCRKWGDLVHLYGSGDLSIDEVEALVPLALSYSRALIVLRAQLEAPGGFDIAPLLPTGVAQ</sequence>
<accession>A0A0F9QP03</accession>